<proteinExistence type="predicted"/>
<keyword evidence="2" id="KW-1185">Reference proteome</keyword>
<evidence type="ECO:0000313" key="1">
    <source>
        <dbReference type="EMBL" id="KII63781.1"/>
    </source>
</evidence>
<dbReference type="Proteomes" id="UP000031668">
    <property type="component" value="Unassembled WGS sequence"/>
</dbReference>
<protein>
    <submittedName>
        <fullName evidence="1">Uncharacterized protein</fullName>
    </submittedName>
</protein>
<organism evidence="1 2">
    <name type="scientific">Thelohanellus kitauei</name>
    <name type="common">Myxosporean</name>
    <dbReference type="NCBI Taxonomy" id="669202"/>
    <lineage>
        <taxon>Eukaryota</taxon>
        <taxon>Metazoa</taxon>
        <taxon>Cnidaria</taxon>
        <taxon>Myxozoa</taxon>
        <taxon>Myxosporea</taxon>
        <taxon>Bivalvulida</taxon>
        <taxon>Platysporina</taxon>
        <taxon>Myxobolidae</taxon>
        <taxon>Thelohanellus</taxon>
    </lineage>
</organism>
<reference evidence="1 2" key="1">
    <citation type="journal article" date="2014" name="Genome Biol. Evol.">
        <title>The genome of the myxosporean Thelohanellus kitauei shows adaptations to nutrient acquisition within its fish host.</title>
        <authorList>
            <person name="Yang Y."/>
            <person name="Xiong J."/>
            <person name="Zhou Z."/>
            <person name="Huo F."/>
            <person name="Miao W."/>
            <person name="Ran C."/>
            <person name="Liu Y."/>
            <person name="Zhang J."/>
            <person name="Feng J."/>
            <person name="Wang M."/>
            <person name="Wang M."/>
            <person name="Wang L."/>
            <person name="Yao B."/>
        </authorList>
    </citation>
    <scope>NUCLEOTIDE SEQUENCE [LARGE SCALE GENOMIC DNA]</scope>
    <source>
        <strain evidence="1">Wuqing</strain>
    </source>
</reference>
<name>A0A0C2MQ70_THEKT</name>
<dbReference type="AlphaFoldDB" id="A0A0C2MQ70"/>
<gene>
    <name evidence="1" type="ORF">RF11_15015</name>
</gene>
<sequence>MGVSRSVKSLDATLYETVACGQRRNCDRRKVFKPAPVQYCTDFTSTAIATVSMYGRDIRRIGTLLQAVRVVQDSHPLNTHPYPHPTRAMLPDRHPFPGNRNYRIHFTCLEQNKRYNQKQILALALNNRNKWSRIFKRSYYKPSYNLCLSLNAAAERRILESSIEFIRCSRNVFGIILDSIT</sequence>
<accession>A0A0C2MQ70</accession>
<evidence type="ECO:0000313" key="2">
    <source>
        <dbReference type="Proteomes" id="UP000031668"/>
    </source>
</evidence>
<comment type="caution">
    <text evidence="1">The sequence shown here is derived from an EMBL/GenBank/DDBJ whole genome shotgun (WGS) entry which is preliminary data.</text>
</comment>
<dbReference type="EMBL" id="JWZT01004591">
    <property type="protein sequence ID" value="KII63781.1"/>
    <property type="molecule type" value="Genomic_DNA"/>
</dbReference>